<gene>
    <name evidence="1" type="ORF">DFH07DRAFT_690137</name>
</gene>
<evidence type="ECO:0000313" key="2">
    <source>
        <dbReference type="Proteomes" id="UP001215280"/>
    </source>
</evidence>
<sequence>LRTDIDVYRALIPPIRRAPDDVLREIFLSRLPTAHNALIDPDEAPLLQGHICRHWRSTAYSTPKIW</sequence>
<organism evidence="1 2">
    <name type="scientific">Mycena maculata</name>
    <dbReference type="NCBI Taxonomy" id="230809"/>
    <lineage>
        <taxon>Eukaryota</taxon>
        <taxon>Fungi</taxon>
        <taxon>Dikarya</taxon>
        <taxon>Basidiomycota</taxon>
        <taxon>Agaricomycotina</taxon>
        <taxon>Agaricomycetes</taxon>
        <taxon>Agaricomycetidae</taxon>
        <taxon>Agaricales</taxon>
        <taxon>Marasmiineae</taxon>
        <taxon>Mycenaceae</taxon>
        <taxon>Mycena</taxon>
    </lineage>
</organism>
<proteinExistence type="predicted"/>
<dbReference type="EMBL" id="JARJLG010000128">
    <property type="protein sequence ID" value="KAJ7740267.1"/>
    <property type="molecule type" value="Genomic_DNA"/>
</dbReference>
<keyword evidence="2" id="KW-1185">Reference proteome</keyword>
<accession>A0AAD7N0J1</accession>
<comment type="caution">
    <text evidence="1">The sequence shown here is derived from an EMBL/GenBank/DDBJ whole genome shotgun (WGS) entry which is preliminary data.</text>
</comment>
<name>A0AAD7N0J1_9AGAR</name>
<dbReference type="Proteomes" id="UP001215280">
    <property type="component" value="Unassembled WGS sequence"/>
</dbReference>
<dbReference type="AlphaFoldDB" id="A0AAD7N0J1"/>
<reference evidence="1" key="1">
    <citation type="submission" date="2023-03" db="EMBL/GenBank/DDBJ databases">
        <title>Massive genome expansion in bonnet fungi (Mycena s.s.) driven by repeated elements and novel gene families across ecological guilds.</title>
        <authorList>
            <consortium name="Lawrence Berkeley National Laboratory"/>
            <person name="Harder C.B."/>
            <person name="Miyauchi S."/>
            <person name="Viragh M."/>
            <person name="Kuo A."/>
            <person name="Thoen E."/>
            <person name="Andreopoulos B."/>
            <person name="Lu D."/>
            <person name="Skrede I."/>
            <person name="Drula E."/>
            <person name="Henrissat B."/>
            <person name="Morin E."/>
            <person name="Kohler A."/>
            <person name="Barry K."/>
            <person name="LaButti K."/>
            <person name="Morin E."/>
            <person name="Salamov A."/>
            <person name="Lipzen A."/>
            <person name="Mereny Z."/>
            <person name="Hegedus B."/>
            <person name="Baldrian P."/>
            <person name="Stursova M."/>
            <person name="Weitz H."/>
            <person name="Taylor A."/>
            <person name="Grigoriev I.V."/>
            <person name="Nagy L.G."/>
            <person name="Martin F."/>
            <person name="Kauserud H."/>
        </authorList>
    </citation>
    <scope>NUCLEOTIDE SEQUENCE</scope>
    <source>
        <strain evidence="1">CBHHK188m</strain>
    </source>
</reference>
<evidence type="ECO:0008006" key="3">
    <source>
        <dbReference type="Google" id="ProtNLM"/>
    </source>
</evidence>
<protein>
    <recommendedName>
        <fullName evidence="3">F-box domain-containing protein</fullName>
    </recommendedName>
</protein>
<evidence type="ECO:0000313" key="1">
    <source>
        <dbReference type="EMBL" id="KAJ7740267.1"/>
    </source>
</evidence>
<feature type="non-terminal residue" evidence="1">
    <location>
        <position position="66"/>
    </location>
</feature>
<feature type="non-terminal residue" evidence="1">
    <location>
        <position position="1"/>
    </location>
</feature>